<evidence type="ECO:0000256" key="1">
    <source>
        <dbReference type="ARBA" id="ARBA00010688"/>
    </source>
</evidence>
<dbReference type="Gene3D" id="3.40.1190.20">
    <property type="match status" value="1"/>
</dbReference>
<dbReference type="RefSeq" id="WP_015788858.1">
    <property type="nucleotide sequence ID" value="NC_013158.1"/>
</dbReference>
<keyword evidence="4 7" id="KW-0418">Kinase</keyword>
<keyword evidence="5" id="KW-0067">ATP-binding</keyword>
<dbReference type="NCBIfam" id="TIGR03168">
    <property type="entry name" value="1-PFK"/>
    <property type="match status" value="1"/>
</dbReference>
<dbReference type="PANTHER" id="PTHR46566">
    <property type="entry name" value="1-PHOSPHOFRUCTOKINASE-RELATED"/>
    <property type="match status" value="1"/>
</dbReference>
<dbReference type="GO" id="GO:0008443">
    <property type="term" value="F:phosphofructokinase activity"/>
    <property type="evidence" value="ECO:0007669"/>
    <property type="project" value="TreeGrafter"/>
</dbReference>
<dbReference type="InterPro" id="IPR002173">
    <property type="entry name" value="Carboh/pur_kinase_PfkB_CS"/>
</dbReference>
<proteinExistence type="inferred from homology"/>
<dbReference type="InterPro" id="IPR011611">
    <property type="entry name" value="PfkB_dom"/>
</dbReference>
<keyword evidence="8" id="KW-1185">Reference proteome</keyword>
<dbReference type="PROSITE" id="PS00583">
    <property type="entry name" value="PFKB_KINASES_1"/>
    <property type="match status" value="1"/>
</dbReference>
<dbReference type="SUPFAM" id="SSF53613">
    <property type="entry name" value="Ribokinase-like"/>
    <property type="match status" value="1"/>
</dbReference>
<dbReference type="GO" id="GO:0005524">
    <property type="term" value="F:ATP binding"/>
    <property type="evidence" value="ECO:0007669"/>
    <property type="project" value="UniProtKB-KW"/>
</dbReference>
<protein>
    <submittedName>
        <fullName evidence="7">1-phosphofructokinase</fullName>
    </submittedName>
</protein>
<evidence type="ECO:0000256" key="3">
    <source>
        <dbReference type="ARBA" id="ARBA00022741"/>
    </source>
</evidence>
<comment type="similarity">
    <text evidence="1">Belongs to the carbohydrate kinase PfkB family.</text>
</comment>
<gene>
    <name evidence="7" type="ordered locus">Huta_1103</name>
</gene>
<evidence type="ECO:0000256" key="2">
    <source>
        <dbReference type="ARBA" id="ARBA00022679"/>
    </source>
</evidence>
<dbReference type="GO" id="GO:0005829">
    <property type="term" value="C:cytosol"/>
    <property type="evidence" value="ECO:0007669"/>
    <property type="project" value="TreeGrafter"/>
</dbReference>
<evidence type="ECO:0000259" key="6">
    <source>
        <dbReference type="Pfam" id="PF00294"/>
    </source>
</evidence>
<dbReference type="EMBL" id="CP001687">
    <property type="protein sequence ID" value="ACV11282.1"/>
    <property type="molecule type" value="Genomic_DNA"/>
</dbReference>
<dbReference type="KEGG" id="hut:Huta_1103"/>
<dbReference type="InterPro" id="IPR054902">
    <property type="entry name" value="pfkB_Halo"/>
</dbReference>
<dbReference type="Pfam" id="PF00294">
    <property type="entry name" value="PfkB"/>
    <property type="match status" value="1"/>
</dbReference>
<dbReference type="NCBIfam" id="NF041320">
    <property type="entry name" value="pfkB_Halo"/>
    <property type="match status" value="1"/>
</dbReference>
<feature type="domain" description="Carbohydrate kinase PfkB" evidence="6">
    <location>
        <begin position="7"/>
        <end position="283"/>
    </location>
</feature>
<evidence type="ECO:0000256" key="5">
    <source>
        <dbReference type="ARBA" id="ARBA00022840"/>
    </source>
</evidence>
<dbReference type="PIRSF" id="PIRSF000535">
    <property type="entry name" value="1PFK/6PFK/LacC"/>
    <property type="match status" value="1"/>
</dbReference>
<dbReference type="eggNOG" id="arCOG00015">
    <property type="taxonomic scope" value="Archaea"/>
</dbReference>
<accession>C7NM74</accession>
<keyword evidence="3" id="KW-0547">Nucleotide-binding</keyword>
<dbReference type="OrthoDB" id="199813at2157"/>
<dbReference type="Proteomes" id="UP000002071">
    <property type="component" value="Chromosome"/>
</dbReference>
<keyword evidence="2" id="KW-0808">Transferase</keyword>
<reference evidence="7 8" key="1">
    <citation type="journal article" date="2009" name="Stand. Genomic Sci.">
        <title>Complete genome sequence of Halorhabdus utahensis type strain (AX-2).</title>
        <authorList>
            <person name="Anderson I."/>
            <person name="Tindall B.J."/>
            <person name="Pomrenke H."/>
            <person name="Goker M."/>
            <person name="Lapidus A."/>
            <person name="Nolan M."/>
            <person name="Copeland A."/>
            <person name="Glavina Del Rio T."/>
            <person name="Chen F."/>
            <person name="Tice H."/>
            <person name="Cheng J.F."/>
            <person name="Lucas S."/>
            <person name="Chertkov O."/>
            <person name="Bruce D."/>
            <person name="Brettin T."/>
            <person name="Detter J.C."/>
            <person name="Han C."/>
            <person name="Goodwin L."/>
            <person name="Land M."/>
            <person name="Hauser L."/>
            <person name="Chang Y.J."/>
            <person name="Jeffries C.D."/>
            <person name="Pitluck S."/>
            <person name="Pati A."/>
            <person name="Mavromatis K."/>
            <person name="Ivanova N."/>
            <person name="Ovchinnikova G."/>
            <person name="Chen A."/>
            <person name="Palaniappan K."/>
            <person name="Chain P."/>
            <person name="Rohde M."/>
            <person name="Bristow J."/>
            <person name="Eisen J.A."/>
            <person name="Markowitz V."/>
            <person name="Hugenholtz P."/>
            <person name="Kyrpides N.C."/>
            <person name="Klenk H.P."/>
        </authorList>
    </citation>
    <scope>NUCLEOTIDE SEQUENCE [LARGE SCALE GENOMIC DNA]</scope>
    <source>
        <strain evidence="8">DSM 12940 / JCM 11049 / AX-2</strain>
    </source>
</reference>
<dbReference type="PANTHER" id="PTHR46566:SF1">
    <property type="entry name" value="1-PHOSPHOFRUCTOKINASE"/>
    <property type="match status" value="1"/>
</dbReference>
<dbReference type="InterPro" id="IPR029056">
    <property type="entry name" value="Ribokinase-like"/>
</dbReference>
<sequence>MIVTVTLNPAVDQTIKMNTGLQSGSVQRSTEAQFTSGGNGVNVSQFLQALGSETVATGLIGGFTGYFIENDLATYDVSTDFVWVEGVTRINTTILTPRNEYQLNQTGPTVDSDVIDELIEIISQHDPDTLNIGGSLLPGMDAADVDRIATAGDWDTAVEVPGEVLSELDADYAYCKPNREELEAATGHEIDSVTDCVDAAKTLQERGFECVIASMGSEGAVMVTPEETLYAPALDVEVVDTLGAGDSMLAAVLWAREQGWDAERALRAGVVASAQLVGVMGSSVRELDPEPRLDEVRIWALDG</sequence>
<dbReference type="GeneID" id="8383377"/>
<evidence type="ECO:0000313" key="7">
    <source>
        <dbReference type="EMBL" id="ACV11282.1"/>
    </source>
</evidence>
<dbReference type="PROSITE" id="PS00584">
    <property type="entry name" value="PFKB_KINASES_2"/>
    <property type="match status" value="1"/>
</dbReference>
<dbReference type="STRING" id="519442.Huta_1103"/>
<evidence type="ECO:0000256" key="4">
    <source>
        <dbReference type="ARBA" id="ARBA00022777"/>
    </source>
</evidence>
<name>C7NM74_HALUD</name>
<dbReference type="CDD" id="cd01164">
    <property type="entry name" value="FruK_PfkB_like"/>
    <property type="match status" value="1"/>
</dbReference>
<organism evidence="7 8">
    <name type="scientific">Halorhabdus utahensis (strain DSM 12940 / JCM 11049 / AX-2)</name>
    <dbReference type="NCBI Taxonomy" id="519442"/>
    <lineage>
        <taxon>Archaea</taxon>
        <taxon>Methanobacteriati</taxon>
        <taxon>Methanobacteriota</taxon>
        <taxon>Stenosarchaea group</taxon>
        <taxon>Halobacteria</taxon>
        <taxon>Halobacteriales</taxon>
        <taxon>Haloarculaceae</taxon>
        <taxon>Halorhabdus</taxon>
    </lineage>
</organism>
<evidence type="ECO:0000313" key="8">
    <source>
        <dbReference type="Proteomes" id="UP000002071"/>
    </source>
</evidence>
<dbReference type="InterPro" id="IPR017583">
    <property type="entry name" value="Tagatose/fructose_Pkinase"/>
</dbReference>
<dbReference type="HOGENOM" id="CLU_050013_1_0_2"/>
<dbReference type="AlphaFoldDB" id="C7NM74"/>